<evidence type="ECO:0000256" key="2">
    <source>
        <dbReference type="SAM" id="Phobius"/>
    </source>
</evidence>
<keyword evidence="2" id="KW-0472">Membrane</keyword>
<name>A0A9D4U823_ADICA</name>
<reference evidence="3" key="1">
    <citation type="submission" date="2021-01" db="EMBL/GenBank/DDBJ databases">
        <title>Adiantum capillus-veneris genome.</title>
        <authorList>
            <person name="Fang Y."/>
            <person name="Liao Q."/>
        </authorList>
    </citation>
    <scope>NUCLEOTIDE SEQUENCE</scope>
    <source>
        <strain evidence="3">H3</strain>
        <tissue evidence="3">Leaf</tissue>
    </source>
</reference>
<feature type="transmembrane region" description="Helical" evidence="2">
    <location>
        <begin position="104"/>
        <end position="126"/>
    </location>
</feature>
<evidence type="ECO:0000256" key="1">
    <source>
        <dbReference type="SAM" id="MobiDB-lite"/>
    </source>
</evidence>
<gene>
    <name evidence="3" type="ORF">GOP47_0021740</name>
</gene>
<keyword evidence="2" id="KW-1133">Transmembrane helix</keyword>
<sequence length="217" mass="23083">MVERGDYNFSIEKERALHAAAAELQNGVEAVLSCLSRSGGRGAWPFFAVLFLSSCIHVAADMGIAGTRRAAWLKLEQAQPPPASQNNNSCRSYPCSTPSPTPTLVVIGIGMSAMIVLVLTAIILLCRSHIMYRRRMERHRQAAVVASETMAVTTGRGLDSSTDEGANGNNSFLLVLFPGEKYPVTCAHISPLHEAAVEASTMPVEPSTTASSPPATA</sequence>
<feature type="region of interest" description="Disordered" evidence="1">
    <location>
        <begin position="198"/>
        <end position="217"/>
    </location>
</feature>
<keyword evidence="2" id="KW-0812">Transmembrane</keyword>
<dbReference type="Proteomes" id="UP000886520">
    <property type="component" value="Chromosome 21"/>
</dbReference>
<accession>A0A9D4U823</accession>
<organism evidence="3 4">
    <name type="scientific">Adiantum capillus-veneris</name>
    <name type="common">Maidenhair fern</name>
    <dbReference type="NCBI Taxonomy" id="13818"/>
    <lineage>
        <taxon>Eukaryota</taxon>
        <taxon>Viridiplantae</taxon>
        <taxon>Streptophyta</taxon>
        <taxon>Embryophyta</taxon>
        <taxon>Tracheophyta</taxon>
        <taxon>Polypodiopsida</taxon>
        <taxon>Polypodiidae</taxon>
        <taxon>Polypodiales</taxon>
        <taxon>Pteridineae</taxon>
        <taxon>Pteridaceae</taxon>
        <taxon>Vittarioideae</taxon>
        <taxon>Adiantum</taxon>
    </lineage>
</organism>
<proteinExistence type="predicted"/>
<protein>
    <submittedName>
        <fullName evidence="3">Uncharacterized protein</fullName>
    </submittedName>
</protein>
<keyword evidence="4" id="KW-1185">Reference proteome</keyword>
<dbReference type="AlphaFoldDB" id="A0A9D4U823"/>
<evidence type="ECO:0000313" key="3">
    <source>
        <dbReference type="EMBL" id="KAI5063193.1"/>
    </source>
</evidence>
<feature type="compositionally biased region" description="Low complexity" evidence="1">
    <location>
        <begin position="206"/>
        <end position="217"/>
    </location>
</feature>
<dbReference type="EMBL" id="JABFUD020000021">
    <property type="protein sequence ID" value="KAI5063193.1"/>
    <property type="molecule type" value="Genomic_DNA"/>
</dbReference>
<evidence type="ECO:0000313" key="4">
    <source>
        <dbReference type="Proteomes" id="UP000886520"/>
    </source>
</evidence>
<comment type="caution">
    <text evidence="3">The sequence shown here is derived from an EMBL/GenBank/DDBJ whole genome shotgun (WGS) entry which is preliminary data.</text>
</comment>
<feature type="transmembrane region" description="Helical" evidence="2">
    <location>
        <begin position="42"/>
        <end position="60"/>
    </location>
</feature>